<proteinExistence type="predicted"/>
<dbReference type="EMBL" id="JAGZGG010000002">
    <property type="protein sequence ID" value="MBS5331077.1"/>
    <property type="molecule type" value="Genomic_DNA"/>
</dbReference>
<comment type="caution">
    <text evidence="1">The sequence shown here is derived from an EMBL/GenBank/DDBJ whole genome shotgun (WGS) entry which is preliminary data.</text>
</comment>
<reference evidence="1" key="1">
    <citation type="submission" date="2021-02" db="EMBL/GenBank/DDBJ databases">
        <title>Infant gut strain persistence is associated with maternal origin, phylogeny, and functional potential including surface adhesion and iron acquisition.</title>
        <authorList>
            <person name="Lou Y.C."/>
        </authorList>
    </citation>
    <scope>NUCLEOTIDE SEQUENCE</scope>
    <source>
        <strain evidence="1">L3_101_000M1_dasL3_101_000M1_concoct_87</strain>
    </source>
</reference>
<accession>A0A943DB93</accession>
<organism evidence="1 2">
    <name type="scientific">Subdoligranulum variabile</name>
    <dbReference type="NCBI Taxonomy" id="214851"/>
    <lineage>
        <taxon>Bacteria</taxon>
        <taxon>Bacillati</taxon>
        <taxon>Bacillota</taxon>
        <taxon>Clostridia</taxon>
        <taxon>Eubacteriales</taxon>
        <taxon>Oscillospiraceae</taxon>
        <taxon>Subdoligranulum</taxon>
    </lineage>
</organism>
<gene>
    <name evidence="1" type="ORF">KHY36_00935</name>
</gene>
<dbReference type="Proteomes" id="UP000759273">
    <property type="component" value="Unassembled WGS sequence"/>
</dbReference>
<evidence type="ECO:0000313" key="2">
    <source>
        <dbReference type="Proteomes" id="UP000759273"/>
    </source>
</evidence>
<name>A0A943DB93_9FIRM</name>
<dbReference type="AlphaFoldDB" id="A0A943DB93"/>
<protein>
    <submittedName>
        <fullName evidence="1">Uncharacterized protein</fullName>
    </submittedName>
</protein>
<evidence type="ECO:0000313" key="1">
    <source>
        <dbReference type="EMBL" id="MBS5331077.1"/>
    </source>
</evidence>
<sequence length="222" mass="22668">MQLDLSYSRRRRRWWLLPLVLAAVLLAGPWLAAVVPGTAASIGRFVGARYTAQIDALQTENFTLHQQLARSADALAENDALRRLVGCGRVSAAVAPARVLARGVGGFTLACPGTVSGAAVLDAGGRYVGIVTAVDGDTCTVALVRTAGLCGAYAGLVTPGIWQLTGLPADCGLAAGDVVTTPSGDWLGTLTAAPMPDADGLTASAALADTADLCASVYFVKK</sequence>